<feature type="domain" description="Fe/B12 periplasmic-binding" evidence="1">
    <location>
        <begin position="1"/>
        <end position="100"/>
    </location>
</feature>
<name>A0A0F9AEA1_9ZZZZ</name>
<dbReference type="PANTHER" id="PTHR30535:SF34">
    <property type="entry name" value="MOLYBDATE-BINDING PROTEIN MOLA"/>
    <property type="match status" value="1"/>
</dbReference>
<sequence>GTFIDELIQKAGGVNIAGDIAGWPQISLETVLEKNPQVVIVGEGHPGGLVETVKGEGVLWITDAFKYNQIYIIDADIVSRTGPRIVDALEEMSKIIHPEMFGENVSN</sequence>
<reference evidence="2" key="1">
    <citation type="journal article" date="2015" name="Nature">
        <title>Complex archaea that bridge the gap between prokaryotes and eukaryotes.</title>
        <authorList>
            <person name="Spang A."/>
            <person name="Saw J.H."/>
            <person name="Jorgensen S.L."/>
            <person name="Zaremba-Niedzwiedzka K."/>
            <person name="Martijn J."/>
            <person name="Lind A.E."/>
            <person name="van Eijk R."/>
            <person name="Schleper C."/>
            <person name="Guy L."/>
            <person name="Ettema T.J."/>
        </authorList>
    </citation>
    <scope>NUCLEOTIDE SEQUENCE</scope>
</reference>
<dbReference type="AlphaFoldDB" id="A0A0F9AEA1"/>
<dbReference type="SUPFAM" id="SSF53807">
    <property type="entry name" value="Helical backbone' metal receptor"/>
    <property type="match status" value="1"/>
</dbReference>
<gene>
    <name evidence="2" type="ORF">LCGC14_2581190</name>
</gene>
<dbReference type="EMBL" id="LAZR01043096">
    <property type="protein sequence ID" value="KKL07914.1"/>
    <property type="molecule type" value="Genomic_DNA"/>
</dbReference>
<protein>
    <recommendedName>
        <fullName evidence="1">Fe/B12 periplasmic-binding domain-containing protein</fullName>
    </recommendedName>
</protein>
<dbReference type="GO" id="GO:0071281">
    <property type="term" value="P:cellular response to iron ion"/>
    <property type="evidence" value="ECO:0007669"/>
    <property type="project" value="TreeGrafter"/>
</dbReference>
<evidence type="ECO:0000259" key="1">
    <source>
        <dbReference type="PROSITE" id="PS50983"/>
    </source>
</evidence>
<feature type="non-terminal residue" evidence="2">
    <location>
        <position position="1"/>
    </location>
</feature>
<comment type="caution">
    <text evidence="2">The sequence shown here is derived from an EMBL/GenBank/DDBJ whole genome shotgun (WGS) entry which is preliminary data.</text>
</comment>
<accession>A0A0F9AEA1</accession>
<dbReference type="InterPro" id="IPR002491">
    <property type="entry name" value="ABC_transptr_periplasmic_BD"/>
</dbReference>
<dbReference type="InterPro" id="IPR050902">
    <property type="entry name" value="ABC_Transporter_SBP"/>
</dbReference>
<dbReference type="Gene3D" id="3.40.50.1980">
    <property type="entry name" value="Nitrogenase molybdenum iron protein domain"/>
    <property type="match status" value="1"/>
</dbReference>
<dbReference type="PROSITE" id="PS50983">
    <property type="entry name" value="FE_B12_PBP"/>
    <property type="match status" value="1"/>
</dbReference>
<proteinExistence type="predicted"/>
<organism evidence="2">
    <name type="scientific">marine sediment metagenome</name>
    <dbReference type="NCBI Taxonomy" id="412755"/>
    <lineage>
        <taxon>unclassified sequences</taxon>
        <taxon>metagenomes</taxon>
        <taxon>ecological metagenomes</taxon>
    </lineage>
</organism>
<dbReference type="PANTHER" id="PTHR30535">
    <property type="entry name" value="VITAMIN B12-BINDING PROTEIN"/>
    <property type="match status" value="1"/>
</dbReference>
<evidence type="ECO:0000313" key="2">
    <source>
        <dbReference type="EMBL" id="KKL07914.1"/>
    </source>
</evidence>